<accession>A0A8X6GLC9</accession>
<evidence type="ECO:0000313" key="3">
    <source>
        <dbReference type="Proteomes" id="UP000887116"/>
    </source>
</evidence>
<dbReference type="EMBL" id="BMAO01025851">
    <property type="protein sequence ID" value="GFR05444.1"/>
    <property type="molecule type" value="Genomic_DNA"/>
</dbReference>
<comment type="caution">
    <text evidence="2">The sequence shown here is derived from an EMBL/GenBank/DDBJ whole genome shotgun (WGS) entry which is preliminary data.</text>
</comment>
<evidence type="ECO:0000313" key="2">
    <source>
        <dbReference type="EMBL" id="GFR05444.1"/>
    </source>
</evidence>
<name>A0A8X6GLC9_TRICU</name>
<proteinExistence type="predicted"/>
<gene>
    <name evidence="2" type="primary">WPAU_0254</name>
    <name evidence="2" type="ORF">TNCT_404911</name>
</gene>
<reference evidence="2" key="1">
    <citation type="submission" date="2020-07" db="EMBL/GenBank/DDBJ databases">
        <title>Multicomponent nature underlies the extraordinary mechanical properties of spider dragline silk.</title>
        <authorList>
            <person name="Kono N."/>
            <person name="Nakamura H."/>
            <person name="Mori M."/>
            <person name="Yoshida Y."/>
            <person name="Ohtoshi R."/>
            <person name="Malay A.D."/>
            <person name="Moran D.A.P."/>
            <person name="Tomita M."/>
            <person name="Numata K."/>
            <person name="Arakawa K."/>
        </authorList>
    </citation>
    <scope>NUCLEOTIDE SEQUENCE</scope>
</reference>
<protein>
    <submittedName>
        <fullName evidence="2">Ankyrin repeat domain protein</fullName>
    </submittedName>
</protein>
<feature type="region of interest" description="Disordered" evidence="1">
    <location>
        <begin position="381"/>
        <end position="402"/>
    </location>
</feature>
<dbReference type="Proteomes" id="UP000887116">
    <property type="component" value="Unassembled WGS sequence"/>
</dbReference>
<dbReference type="AlphaFoldDB" id="A0A8X6GLC9"/>
<evidence type="ECO:0000256" key="1">
    <source>
        <dbReference type="SAM" id="MobiDB-lite"/>
    </source>
</evidence>
<keyword evidence="3" id="KW-1185">Reference proteome</keyword>
<sequence>MSKKKVTVVRKDQKGKNRKFNIDLSVLPEDVLSALEGISCNNIQQLKSKEPMPSPRDNREKPINFGKGLDYVYGTKPLSNQEDYPDGLNPFSSGLQKIKPSSSENKELSWCKSAVVTAKNPKELYEVVGKVINAGARLNACNEGEWSVAEYVILGTYFHKCKKGDLKKVMCELMLKGAEFHDNLLQNKLIGETYNELQKEVQPQLEKQREELKKVGENALHKGTVIDVERDNETYFMELSADSEVEVAKVVEGARNLGLNKGYVKSGSHILKMGGSEIEVKNEKGGARNYVDVSDNSVFEVTFPTSIGGLRIVLCHKADQVQVRVADTEMWAELQRRGEVVGKGCLFGGTTVKEAVERGSFTRCGIWSEKQATKEIKEVSETLSSSSWVDRTRRGSEAISRK</sequence>
<dbReference type="OrthoDB" id="7231540at2759"/>
<organism evidence="2 3">
    <name type="scientific">Trichonephila clavata</name>
    <name type="common">Joro spider</name>
    <name type="synonym">Nephila clavata</name>
    <dbReference type="NCBI Taxonomy" id="2740835"/>
    <lineage>
        <taxon>Eukaryota</taxon>
        <taxon>Metazoa</taxon>
        <taxon>Ecdysozoa</taxon>
        <taxon>Arthropoda</taxon>
        <taxon>Chelicerata</taxon>
        <taxon>Arachnida</taxon>
        <taxon>Araneae</taxon>
        <taxon>Araneomorphae</taxon>
        <taxon>Entelegynae</taxon>
        <taxon>Araneoidea</taxon>
        <taxon>Nephilidae</taxon>
        <taxon>Trichonephila</taxon>
    </lineage>
</organism>
<feature type="compositionally biased region" description="Basic and acidic residues" evidence="1">
    <location>
        <begin position="390"/>
        <end position="402"/>
    </location>
</feature>